<evidence type="ECO:0000313" key="4">
    <source>
        <dbReference type="Proteomes" id="UP000199532"/>
    </source>
</evidence>
<evidence type="ECO:0000259" key="2">
    <source>
        <dbReference type="Pfam" id="PF12697"/>
    </source>
</evidence>
<dbReference type="Proteomes" id="UP000199532">
    <property type="component" value="Unassembled WGS sequence"/>
</dbReference>
<organism evidence="3 4">
    <name type="scientific">Dyadobacter koreensis</name>
    <dbReference type="NCBI Taxonomy" id="408657"/>
    <lineage>
        <taxon>Bacteria</taxon>
        <taxon>Pseudomonadati</taxon>
        <taxon>Bacteroidota</taxon>
        <taxon>Cytophagia</taxon>
        <taxon>Cytophagales</taxon>
        <taxon>Spirosomataceae</taxon>
        <taxon>Dyadobacter</taxon>
    </lineage>
</organism>
<feature type="domain" description="AB hydrolase-1" evidence="2">
    <location>
        <begin position="44"/>
        <end position="261"/>
    </location>
</feature>
<keyword evidence="1" id="KW-0732">Signal</keyword>
<reference evidence="3 4" key="1">
    <citation type="submission" date="2016-10" db="EMBL/GenBank/DDBJ databases">
        <authorList>
            <person name="de Groot N.N."/>
        </authorList>
    </citation>
    <scope>NUCLEOTIDE SEQUENCE [LARGE SCALE GENOMIC DNA]</scope>
    <source>
        <strain evidence="3 4">DSM 19938</strain>
    </source>
</reference>
<dbReference type="EMBL" id="FNXY01000007">
    <property type="protein sequence ID" value="SEJ38980.1"/>
    <property type="molecule type" value="Genomic_DNA"/>
</dbReference>
<feature type="signal peptide" evidence="1">
    <location>
        <begin position="1"/>
        <end position="27"/>
    </location>
</feature>
<dbReference type="InterPro" id="IPR000073">
    <property type="entry name" value="AB_hydrolase_1"/>
</dbReference>
<gene>
    <name evidence="3" type="ORF">SAMN04487995_4416</name>
</gene>
<dbReference type="STRING" id="408657.SAMN04487995_4416"/>
<feature type="chain" id="PRO_5011731633" evidence="1">
    <location>
        <begin position="28"/>
        <end position="270"/>
    </location>
</feature>
<evidence type="ECO:0000256" key="1">
    <source>
        <dbReference type="SAM" id="SignalP"/>
    </source>
</evidence>
<dbReference type="PANTHER" id="PTHR37017:SF11">
    <property type="entry name" value="ESTERASE_LIPASE_THIOESTERASE DOMAIN-CONTAINING PROTEIN"/>
    <property type="match status" value="1"/>
</dbReference>
<dbReference type="RefSeq" id="WP_090338421.1">
    <property type="nucleotide sequence ID" value="NZ_FNXY01000007.1"/>
</dbReference>
<dbReference type="AlphaFoldDB" id="A0A1H6YNX9"/>
<evidence type="ECO:0000313" key="3">
    <source>
        <dbReference type="EMBL" id="SEJ38980.1"/>
    </source>
</evidence>
<dbReference type="OrthoDB" id="9112061at2"/>
<dbReference type="InterPro" id="IPR029058">
    <property type="entry name" value="AB_hydrolase_fold"/>
</dbReference>
<keyword evidence="4" id="KW-1185">Reference proteome</keyword>
<protein>
    <submittedName>
        <fullName evidence="3">Pimeloyl-ACP methyl ester carboxylesterase</fullName>
    </submittedName>
</protein>
<accession>A0A1H6YNX9</accession>
<dbReference type="PANTHER" id="PTHR37017">
    <property type="entry name" value="AB HYDROLASE-1 DOMAIN-CONTAINING PROTEIN-RELATED"/>
    <property type="match status" value="1"/>
</dbReference>
<dbReference type="InterPro" id="IPR052897">
    <property type="entry name" value="Sec-Metab_Biosynth_Hydrolase"/>
</dbReference>
<dbReference type="Pfam" id="PF12697">
    <property type="entry name" value="Abhydrolase_6"/>
    <property type="match status" value="1"/>
</dbReference>
<dbReference type="SUPFAM" id="SSF53474">
    <property type="entry name" value="alpha/beta-Hydrolases"/>
    <property type="match status" value="1"/>
</dbReference>
<sequence>MKPKRQIRACLACIVFLSLHVSLNGFAKDFNFNLFYQQDDKPTIILVHGAFADGSSWNNVIPILQKQGYQTIAVQNPLTSLQDDVAFVERAINEAKGSVILVGHSWGGVVISQAGNAEKVKALVYIAAYALDQDQSLESISKDAYEVRKIPNVPGFADPIVSDGYIRLKEETIVKYFAQDLPAQQARLIAAGQGRLHVSALGAKVSNPAWKSKPTFYIVSDNDQIISPKLEGEMAAKIHATVFHIPASHVVMLSKPEKVAEIILKAAAIK</sequence>
<dbReference type="Gene3D" id="3.40.50.1820">
    <property type="entry name" value="alpha/beta hydrolase"/>
    <property type="match status" value="1"/>
</dbReference>
<proteinExistence type="predicted"/>
<name>A0A1H6YNX9_9BACT</name>